<gene>
    <name evidence="2" type="ORF">FD145_451</name>
</gene>
<evidence type="ECO:0000313" key="2">
    <source>
        <dbReference type="EMBL" id="KAF0134734.1"/>
    </source>
</evidence>
<dbReference type="SUPFAM" id="SSF56935">
    <property type="entry name" value="Porins"/>
    <property type="match status" value="1"/>
</dbReference>
<dbReference type="Proteomes" id="UP000488506">
    <property type="component" value="Unassembled WGS sequence"/>
</dbReference>
<evidence type="ECO:0008006" key="4">
    <source>
        <dbReference type="Google" id="ProtNLM"/>
    </source>
</evidence>
<dbReference type="EMBL" id="WPAF01000005">
    <property type="protein sequence ID" value="KAF0134734.1"/>
    <property type="molecule type" value="Genomic_DNA"/>
</dbReference>
<dbReference type="AlphaFoldDB" id="A0A833L1T6"/>
<feature type="signal peptide" evidence="1">
    <location>
        <begin position="1"/>
        <end position="20"/>
    </location>
</feature>
<name>A0A833L1T6_UNCSA</name>
<comment type="caution">
    <text evidence="2">The sequence shown here is derived from an EMBL/GenBank/DDBJ whole genome shotgun (WGS) entry which is preliminary data.</text>
</comment>
<dbReference type="Gene3D" id="2.40.160.60">
    <property type="entry name" value="Outer membrane protein transport protein (OMPP1/FadL/TodX)"/>
    <property type="match status" value="2"/>
</dbReference>
<evidence type="ECO:0000256" key="1">
    <source>
        <dbReference type="SAM" id="SignalP"/>
    </source>
</evidence>
<protein>
    <recommendedName>
        <fullName evidence="4">PorV/PorQ family protein</fullName>
    </recommendedName>
</protein>
<feature type="chain" id="PRO_5032971426" description="PorV/PorQ family protein" evidence="1">
    <location>
        <begin position="21"/>
        <end position="403"/>
    </location>
</feature>
<proteinExistence type="predicted"/>
<evidence type="ECO:0000313" key="3">
    <source>
        <dbReference type="Proteomes" id="UP000488506"/>
    </source>
</evidence>
<reference evidence="2 3" key="1">
    <citation type="submission" date="2019-12" db="EMBL/GenBank/DDBJ databases">
        <authorList>
            <person name="Wolfe R."/>
            <person name="Danczak R."/>
            <person name="Wilkins M."/>
        </authorList>
    </citation>
    <scope>NUCLEOTIDE SEQUENCE [LARGE SCALE GENOMIC DNA]</scope>
    <source>
        <strain evidence="2">X2_MaxBin.013</strain>
    </source>
</reference>
<accession>A0A833L1T6</accession>
<keyword evidence="1" id="KW-0732">Signal</keyword>
<organism evidence="2 3">
    <name type="scientific">Candidatus Saganbacteria bacterium</name>
    <dbReference type="NCBI Taxonomy" id="2575572"/>
    <lineage>
        <taxon>Bacteria</taxon>
        <taxon>Bacillati</taxon>
        <taxon>Saganbacteria</taxon>
    </lineage>
</organism>
<sequence>MKNIICCLLFVFLFTNVSLANYGARPMAMGGAFTAVADDANTAYWNPAGFAINPGVDVYGSLLLSNRNERIGDNMAAVKLCFEADFDPFAWIIGVGAVSLFALDSAKYLSDQGLLKKNWGREKTEKEEAVSEKVLEKGEEKTVPVGQQAKEKAKGIAKEMLAQTTQVAKIIAKESARQVYWGQVYYPWYHYNASRPTYWDKREAEYSPSGKAQFAGGITWITDKNPSKSQSTDYYTFSLATGYEERVALGANVNIYNIGITASNGTILKGYGAGIDLGILIRPIDQIAWGATAKEILTSDVRFENGATVTYKMSINTGIAISPIDDLTISADLHNFFRQSADPQTSHYGVEYRPFEGLALRAGLNDNSKTAGASIMVGGAIIDYTILGGIYNRTQIAGLTWKF</sequence>